<keyword evidence="3" id="KW-0788">Thiol protease</keyword>
<gene>
    <name evidence="6" type="ORF">PSON_ATCC_30995.1.T0550221</name>
</gene>
<dbReference type="GO" id="GO:0016485">
    <property type="term" value="P:protein processing"/>
    <property type="evidence" value="ECO:0007669"/>
    <property type="project" value="TreeGrafter"/>
</dbReference>
<keyword evidence="7" id="KW-1185">Reference proteome</keyword>
<dbReference type="GO" id="GO:0019786">
    <property type="term" value="F:protein-phosphatidylethanolamide deconjugating activity"/>
    <property type="evidence" value="ECO:0007669"/>
    <property type="project" value="InterPro"/>
</dbReference>
<dbReference type="GO" id="GO:0035973">
    <property type="term" value="P:aggrephagy"/>
    <property type="evidence" value="ECO:0007669"/>
    <property type="project" value="TreeGrafter"/>
</dbReference>
<dbReference type="GO" id="GO:0000423">
    <property type="term" value="P:mitophagy"/>
    <property type="evidence" value="ECO:0007669"/>
    <property type="project" value="TreeGrafter"/>
</dbReference>
<feature type="domain" description="Peptidase C54 catalytic" evidence="5">
    <location>
        <begin position="56"/>
        <end position="346"/>
    </location>
</feature>
<name>A0A8S1NBV7_9CILI</name>
<evidence type="ECO:0000256" key="1">
    <source>
        <dbReference type="ARBA" id="ARBA00022670"/>
    </source>
</evidence>
<dbReference type="GO" id="GO:0000045">
    <property type="term" value="P:autophagosome assembly"/>
    <property type="evidence" value="ECO:0007669"/>
    <property type="project" value="TreeGrafter"/>
</dbReference>
<comment type="function">
    <text evidence="4">Cysteine protease that plays a key role in autophagy by mediating both proteolytic activation and delipidation of ATG8 family proteins.</text>
</comment>
<comment type="similarity">
    <text evidence="4">Belongs to the peptidase C54 family.</text>
</comment>
<dbReference type="AlphaFoldDB" id="A0A8S1NBV7"/>
<keyword evidence="2 4" id="KW-0378">Hydrolase</keyword>
<evidence type="ECO:0000313" key="7">
    <source>
        <dbReference type="Proteomes" id="UP000692954"/>
    </source>
</evidence>
<keyword evidence="4" id="KW-0813">Transport</keyword>
<accession>A0A8S1NBV7</accession>
<keyword evidence="4" id="KW-0072">Autophagy</keyword>
<dbReference type="GO" id="GO:0015031">
    <property type="term" value="P:protein transport"/>
    <property type="evidence" value="ECO:0007669"/>
    <property type="project" value="UniProtKB-KW"/>
</dbReference>
<comment type="caution">
    <text evidence="6">The sequence shown here is derived from an EMBL/GenBank/DDBJ whole genome shotgun (WGS) entry which is preliminary data.</text>
</comment>
<dbReference type="PANTHER" id="PTHR22624">
    <property type="entry name" value="CYSTEINE PROTEASE ATG4"/>
    <property type="match status" value="1"/>
</dbReference>
<evidence type="ECO:0000313" key="6">
    <source>
        <dbReference type="EMBL" id="CAD8090250.1"/>
    </source>
</evidence>
<sequence length="391" mass="46086">MQYIYGSFIDGWYNLRYFLISYFYDSEQKLRQNSINLYILNNIIKDDCDVDQKLNKLKSIFESTIWFSYRNKLPQLQYSTLTSDTGWGCMLRVGQMSLCQQIKYFYNINTPEALTELIQQFADNDQNEFSNFLDQNDGDQKIKYKSPFSIQKIVVETKKEIQKTPGEWYKPNDILFVLKNLFRYSKFSENLRIYINHENAFILSDVVSLMLNNNGGNEEWFKDYIQKGQNTSNQYGVSIYILTRIGLETCNEEYLKVINEIMTYPQFQGILGGSPNKALYILGRVGNYYIYLDPHYVQQAQNYEEIQNDQSSYSCQNIQLIDRSQLDPSMALSFCVKNALDLLDLWIRLKQTKQENGESFFIALTEIQSYYQLTWSISNEENEDEFVTILS</sequence>
<evidence type="ECO:0000259" key="5">
    <source>
        <dbReference type="Pfam" id="PF03416"/>
    </source>
</evidence>
<dbReference type="InterPro" id="IPR005078">
    <property type="entry name" value="Peptidase_C54"/>
</dbReference>
<dbReference type="InterPro" id="IPR046792">
    <property type="entry name" value="Peptidase_C54_cat"/>
</dbReference>
<evidence type="ECO:0000256" key="3">
    <source>
        <dbReference type="ARBA" id="ARBA00022807"/>
    </source>
</evidence>
<dbReference type="Proteomes" id="UP000692954">
    <property type="component" value="Unassembled WGS sequence"/>
</dbReference>
<dbReference type="Pfam" id="PF03416">
    <property type="entry name" value="Peptidase_C54"/>
    <property type="match status" value="1"/>
</dbReference>
<dbReference type="GO" id="GO:0005737">
    <property type="term" value="C:cytoplasm"/>
    <property type="evidence" value="ECO:0007669"/>
    <property type="project" value="UniProtKB-SubCell"/>
</dbReference>
<dbReference type="GO" id="GO:0004197">
    <property type="term" value="F:cysteine-type endopeptidase activity"/>
    <property type="evidence" value="ECO:0007669"/>
    <property type="project" value="TreeGrafter"/>
</dbReference>
<reference evidence="6" key="1">
    <citation type="submission" date="2021-01" db="EMBL/GenBank/DDBJ databases">
        <authorList>
            <consortium name="Genoscope - CEA"/>
            <person name="William W."/>
        </authorList>
    </citation>
    <scope>NUCLEOTIDE SEQUENCE</scope>
</reference>
<comment type="subcellular location">
    <subcellularLocation>
        <location evidence="4">Cytoplasm</location>
    </subcellularLocation>
</comment>
<evidence type="ECO:0000256" key="4">
    <source>
        <dbReference type="RuleBase" id="RU363115"/>
    </source>
</evidence>
<dbReference type="OrthoDB" id="2960936at2759"/>
<organism evidence="6 7">
    <name type="scientific">Paramecium sonneborni</name>
    <dbReference type="NCBI Taxonomy" id="65129"/>
    <lineage>
        <taxon>Eukaryota</taxon>
        <taxon>Sar</taxon>
        <taxon>Alveolata</taxon>
        <taxon>Ciliophora</taxon>
        <taxon>Intramacronucleata</taxon>
        <taxon>Oligohymenophorea</taxon>
        <taxon>Peniculida</taxon>
        <taxon>Parameciidae</taxon>
        <taxon>Paramecium</taxon>
    </lineage>
</organism>
<protein>
    <recommendedName>
        <fullName evidence="4">Cysteine protease</fullName>
        <ecNumber evidence="4">3.4.22.-</ecNumber>
    </recommendedName>
</protein>
<proteinExistence type="inferred from homology"/>
<keyword evidence="4" id="KW-0963">Cytoplasm</keyword>
<dbReference type="GO" id="GO:0034727">
    <property type="term" value="P:piecemeal microautophagy of the nucleus"/>
    <property type="evidence" value="ECO:0007669"/>
    <property type="project" value="TreeGrafter"/>
</dbReference>
<keyword evidence="4" id="KW-0653">Protein transport</keyword>
<dbReference type="EC" id="3.4.22.-" evidence="4"/>
<evidence type="ECO:0000256" key="2">
    <source>
        <dbReference type="ARBA" id="ARBA00022801"/>
    </source>
</evidence>
<dbReference type="EMBL" id="CAJJDN010000055">
    <property type="protein sequence ID" value="CAD8090250.1"/>
    <property type="molecule type" value="Genomic_DNA"/>
</dbReference>
<dbReference type="PANTHER" id="PTHR22624:SF49">
    <property type="entry name" value="CYSTEINE PROTEASE"/>
    <property type="match status" value="1"/>
</dbReference>
<keyword evidence="1 4" id="KW-0645">Protease</keyword>